<evidence type="ECO:0000256" key="10">
    <source>
        <dbReference type="ARBA" id="ARBA00023136"/>
    </source>
</evidence>
<keyword evidence="7" id="KW-0812">Transmembrane</keyword>
<evidence type="ECO:0000256" key="11">
    <source>
        <dbReference type="ARBA" id="ARBA00023235"/>
    </source>
</evidence>
<gene>
    <name evidence="16" type="ORF">GCK32_000824</name>
</gene>
<dbReference type="GO" id="GO:0015012">
    <property type="term" value="P:heparan sulfate proteoglycan biosynthetic process"/>
    <property type="evidence" value="ECO:0007669"/>
    <property type="project" value="InterPro"/>
</dbReference>
<evidence type="ECO:0000259" key="15">
    <source>
        <dbReference type="Pfam" id="PF21174"/>
    </source>
</evidence>
<evidence type="ECO:0000256" key="13">
    <source>
        <dbReference type="SAM" id="SignalP"/>
    </source>
</evidence>
<feature type="domain" description="D-glucuronyl C5-epimerase C-terminal" evidence="14">
    <location>
        <begin position="398"/>
        <end position="595"/>
    </location>
</feature>
<dbReference type="InterPro" id="IPR059154">
    <property type="entry name" value="Glce_b_sandwich"/>
</dbReference>
<dbReference type="InterPro" id="IPR008928">
    <property type="entry name" value="6-hairpin_glycosidase_sf"/>
</dbReference>
<feature type="domain" description="D-glucuronyl C5-epimerase beta-sandwich" evidence="15">
    <location>
        <begin position="232"/>
        <end position="368"/>
    </location>
</feature>
<evidence type="ECO:0000259" key="14">
    <source>
        <dbReference type="Pfam" id="PF06662"/>
    </source>
</evidence>
<comment type="catalytic activity">
    <reaction evidence="1">
        <text>[heparosan-N-sulfate](n) = [heparan-N-sulfate](n)</text>
        <dbReference type="Rhea" id="RHEA:20197"/>
        <dbReference type="Rhea" id="RHEA-COMP:9556"/>
        <dbReference type="Rhea" id="RHEA-COMP:9557"/>
        <dbReference type="ChEBI" id="CHEBI:58041"/>
        <dbReference type="ChEBI" id="CHEBI:58287"/>
        <dbReference type="EC" id="5.1.3.17"/>
    </reaction>
</comment>
<comment type="pathway">
    <text evidence="4">Glycan metabolism; heparan sulfate biosynthesis.</text>
</comment>
<keyword evidence="17" id="KW-1185">Reference proteome</keyword>
<reference evidence="16 17" key="1">
    <citation type="submission" date="2019-10" db="EMBL/GenBank/DDBJ databases">
        <title>Assembly and Annotation for the nematode Trichostrongylus colubriformis.</title>
        <authorList>
            <person name="Martin J."/>
        </authorList>
    </citation>
    <scope>NUCLEOTIDE SEQUENCE [LARGE SCALE GENOMIC DNA]</scope>
    <source>
        <strain evidence="16">G859</strain>
        <tissue evidence="16">Whole worm</tissue>
    </source>
</reference>
<sequence>MIRWKSVKSSLLFGSICLMLLLLDKSLVEYNEKQSKNPYLGNSNGPWKDDSSSASLCDPSVIAELDKLKKESNKARCAANGKEMICMHDEAEFYFPFSFIKKQYDVSGKMSKDGSRFELFTSYSKIRVPEGDSYDPVGPFGHFATYSVETRDRVRCISAESGVPMSTQWNTTPYYYPIQIAQYGLQHYSRMLVNKTDEEMIEKGLQSVEWKGSPDAQDSSERIFHRDDQRGNLVNITTSGELSNAGCYVFLDQSPQHNVISLEWLPIQNASFTILVRIIETDMLVLLNYVTQHDSRCVWNDSVSFAGAEQVSFSFSLGEPQGTWQSITRDALVDTSRALSSMNTSKKREGNVILHPGDVKLVSVGFRGAVVVKQRIVQARNAHLKFFLTAADWLVSNQDDKGGWAVPVERAIAERRLVLDAGWHSAMAQGHALSLLTRAYAVTKNTSYLSVASRAVDLFEKDVPAGGICNKLFGRDWYEEYPTSPGSFVLNGFIYSLIGLYDFGNVRLGGEASDEVRHGIERASKLFSTGMDSLRALLPLYDTGSGSVYDLRHVGLHTAPNLARWDYHAVHVYLLKWLVQITGDNTLNETAERWIAYSWGRKAKHN</sequence>
<evidence type="ECO:0000256" key="3">
    <source>
        <dbReference type="ARBA" id="ARBA00004841"/>
    </source>
</evidence>
<dbReference type="Pfam" id="PF06662">
    <property type="entry name" value="C5-epim_C"/>
    <property type="match status" value="1"/>
</dbReference>
<protein>
    <recommendedName>
        <fullName evidence="6">heparosan-N-sulfate-glucuronate 5-epimerase</fullName>
        <ecNumber evidence="6">5.1.3.17</ecNumber>
    </recommendedName>
</protein>
<keyword evidence="9" id="KW-1133">Transmembrane helix</keyword>
<dbReference type="PANTHER" id="PTHR13174">
    <property type="entry name" value="D-GLUCURONYL C5-EPIMERASE"/>
    <property type="match status" value="1"/>
</dbReference>
<dbReference type="Proteomes" id="UP001331761">
    <property type="component" value="Unassembled WGS sequence"/>
</dbReference>
<dbReference type="Pfam" id="PF21174">
    <property type="entry name" value="Glce_b_sandwich"/>
    <property type="match status" value="1"/>
</dbReference>
<comment type="similarity">
    <text evidence="5">Belongs to the D-glucuronyl C5-epimerase family.</text>
</comment>
<evidence type="ECO:0000313" key="17">
    <source>
        <dbReference type="Proteomes" id="UP001331761"/>
    </source>
</evidence>
<comment type="subcellular location">
    <subcellularLocation>
        <location evidence="12">Endomembrane system</location>
        <topology evidence="12">Single-pass membrane protein</topology>
    </subcellularLocation>
    <subcellularLocation>
        <location evidence="2">Membrane</location>
        <topology evidence="2">Single-pass type II membrane protein</topology>
    </subcellularLocation>
</comment>
<comment type="pathway">
    <text evidence="3">Glycan metabolism; heparin biosynthesis.</text>
</comment>
<evidence type="ECO:0000256" key="6">
    <source>
        <dbReference type="ARBA" id="ARBA00012087"/>
    </source>
</evidence>
<name>A0AAN8FL31_TRICO</name>
<proteinExistence type="inferred from homology"/>
<evidence type="ECO:0000256" key="9">
    <source>
        <dbReference type="ARBA" id="ARBA00022989"/>
    </source>
</evidence>
<dbReference type="EC" id="5.1.3.17" evidence="6"/>
<evidence type="ECO:0000256" key="2">
    <source>
        <dbReference type="ARBA" id="ARBA00004606"/>
    </source>
</evidence>
<evidence type="ECO:0000256" key="5">
    <source>
        <dbReference type="ARBA" id="ARBA00005584"/>
    </source>
</evidence>
<keyword evidence="10" id="KW-0472">Membrane</keyword>
<dbReference type="SUPFAM" id="SSF48208">
    <property type="entry name" value="Six-hairpin glycosidases"/>
    <property type="match status" value="1"/>
</dbReference>
<dbReference type="GO" id="GO:0047464">
    <property type="term" value="F:heparosan-N-sulfate-glucuronate 5-epimerase activity"/>
    <property type="evidence" value="ECO:0007669"/>
    <property type="project" value="UniProtKB-EC"/>
</dbReference>
<dbReference type="EMBL" id="WIXE01005579">
    <property type="protein sequence ID" value="KAK5982071.1"/>
    <property type="molecule type" value="Genomic_DNA"/>
</dbReference>
<keyword evidence="8" id="KW-0735">Signal-anchor</keyword>
<keyword evidence="11" id="KW-0413">Isomerase</keyword>
<keyword evidence="13" id="KW-0732">Signal</keyword>
<evidence type="ECO:0000256" key="7">
    <source>
        <dbReference type="ARBA" id="ARBA00022692"/>
    </source>
</evidence>
<evidence type="ECO:0000256" key="8">
    <source>
        <dbReference type="ARBA" id="ARBA00022968"/>
    </source>
</evidence>
<evidence type="ECO:0000256" key="4">
    <source>
        <dbReference type="ARBA" id="ARBA00005093"/>
    </source>
</evidence>
<evidence type="ECO:0000313" key="16">
    <source>
        <dbReference type="EMBL" id="KAK5982071.1"/>
    </source>
</evidence>
<dbReference type="PANTHER" id="PTHR13174:SF3">
    <property type="entry name" value="D-GLUCURONYL C5-EPIMERASE"/>
    <property type="match status" value="1"/>
</dbReference>
<organism evidence="16 17">
    <name type="scientific">Trichostrongylus colubriformis</name>
    <name type="common">Black scour worm</name>
    <dbReference type="NCBI Taxonomy" id="6319"/>
    <lineage>
        <taxon>Eukaryota</taxon>
        <taxon>Metazoa</taxon>
        <taxon>Ecdysozoa</taxon>
        <taxon>Nematoda</taxon>
        <taxon>Chromadorea</taxon>
        <taxon>Rhabditida</taxon>
        <taxon>Rhabditina</taxon>
        <taxon>Rhabditomorpha</taxon>
        <taxon>Strongyloidea</taxon>
        <taxon>Trichostrongylidae</taxon>
        <taxon>Trichostrongylus</taxon>
    </lineage>
</organism>
<dbReference type="GO" id="GO:0005794">
    <property type="term" value="C:Golgi apparatus"/>
    <property type="evidence" value="ECO:0007669"/>
    <property type="project" value="TreeGrafter"/>
</dbReference>
<evidence type="ECO:0000256" key="12">
    <source>
        <dbReference type="ARBA" id="ARBA00037847"/>
    </source>
</evidence>
<feature type="signal peptide" evidence="13">
    <location>
        <begin position="1"/>
        <end position="28"/>
    </location>
</feature>
<dbReference type="AlphaFoldDB" id="A0AAN8FL31"/>
<accession>A0AAN8FL31</accession>
<dbReference type="InterPro" id="IPR010598">
    <property type="entry name" value="C5-epim_C"/>
</dbReference>
<evidence type="ECO:0000256" key="1">
    <source>
        <dbReference type="ARBA" id="ARBA00000434"/>
    </source>
</evidence>
<dbReference type="InterPro" id="IPR039721">
    <property type="entry name" value="C5-epimerase"/>
</dbReference>
<comment type="caution">
    <text evidence="16">The sequence shown here is derived from an EMBL/GenBank/DDBJ whole genome shotgun (WGS) entry which is preliminary data.</text>
</comment>
<feature type="chain" id="PRO_5043026184" description="heparosan-N-sulfate-glucuronate 5-epimerase" evidence="13">
    <location>
        <begin position="29"/>
        <end position="606"/>
    </location>
</feature>
<dbReference type="GO" id="GO:0005975">
    <property type="term" value="P:carbohydrate metabolic process"/>
    <property type="evidence" value="ECO:0007669"/>
    <property type="project" value="InterPro"/>
</dbReference>